<evidence type="ECO:0000256" key="4">
    <source>
        <dbReference type="SAM" id="MobiDB-lite"/>
    </source>
</evidence>
<feature type="compositionally biased region" description="Polar residues" evidence="4">
    <location>
        <begin position="314"/>
        <end position="325"/>
    </location>
</feature>
<dbReference type="GO" id="GO:0006355">
    <property type="term" value="P:regulation of DNA-templated transcription"/>
    <property type="evidence" value="ECO:0007669"/>
    <property type="project" value="InterPro"/>
</dbReference>
<feature type="region of interest" description="Disordered" evidence="4">
    <location>
        <begin position="314"/>
        <end position="333"/>
    </location>
</feature>
<dbReference type="InterPro" id="IPR036600">
    <property type="entry name" value="PAH_sf"/>
</dbReference>
<proteinExistence type="predicted"/>
<feature type="region of interest" description="Disordered" evidence="4">
    <location>
        <begin position="802"/>
        <end position="828"/>
    </location>
</feature>
<accession>A0A7S3JQV6</accession>
<organism evidence="5">
    <name type="scientific">Aureoumbra lagunensis</name>
    <dbReference type="NCBI Taxonomy" id="44058"/>
    <lineage>
        <taxon>Eukaryota</taxon>
        <taxon>Sar</taxon>
        <taxon>Stramenopiles</taxon>
        <taxon>Ochrophyta</taxon>
        <taxon>Pelagophyceae</taxon>
        <taxon>Pelagomonadales</taxon>
        <taxon>Aureoumbra</taxon>
    </lineage>
</organism>
<dbReference type="PROSITE" id="PS51477">
    <property type="entry name" value="PAH"/>
    <property type="match status" value="1"/>
</dbReference>
<dbReference type="Pfam" id="PF02671">
    <property type="entry name" value="PAH"/>
    <property type="match status" value="1"/>
</dbReference>
<feature type="region of interest" description="Disordered" evidence="4">
    <location>
        <begin position="359"/>
        <end position="383"/>
    </location>
</feature>
<feature type="compositionally biased region" description="Basic and acidic residues" evidence="4">
    <location>
        <begin position="817"/>
        <end position="827"/>
    </location>
</feature>
<reference evidence="5" key="1">
    <citation type="submission" date="2021-01" db="EMBL/GenBank/DDBJ databases">
        <authorList>
            <person name="Corre E."/>
            <person name="Pelletier E."/>
            <person name="Niang G."/>
            <person name="Scheremetjew M."/>
            <person name="Finn R."/>
            <person name="Kale V."/>
            <person name="Holt S."/>
            <person name="Cochrane G."/>
            <person name="Meng A."/>
            <person name="Brown T."/>
            <person name="Cohen L."/>
        </authorList>
    </citation>
    <scope>NUCLEOTIDE SEQUENCE</scope>
    <source>
        <strain evidence="5">CCMP1510</strain>
    </source>
</reference>
<evidence type="ECO:0000256" key="1">
    <source>
        <dbReference type="ARBA" id="ARBA00004123"/>
    </source>
</evidence>
<protein>
    <submittedName>
        <fullName evidence="5">Uncharacterized protein</fullName>
    </submittedName>
</protein>
<feature type="compositionally biased region" description="Basic and acidic residues" evidence="4">
    <location>
        <begin position="89"/>
        <end position="99"/>
    </location>
</feature>
<name>A0A7S3JQV6_9STRA</name>
<feature type="compositionally biased region" description="Basic and acidic residues" evidence="4">
    <location>
        <begin position="405"/>
        <end position="420"/>
    </location>
</feature>
<evidence type="ECO:0000313" key="5">
    <source>
        <dbReference type="EMBL" id="CAE0362075.1"/>
    </source>
</evidence>
<dbReference type="InterPro" id="IPR003822">
    <property type="entry name" value="PAH"/>
</dbReference>
<evidence type="ECO:0000256" key="3">
    <source>
        <dbReference type="PROSITE-ProRule" id="PRU00810"/>
    </source>
</evidence>
<dbReference type="EMBL" id="HBIJ01003971">
    <property type="protein sequence ID" value="CAE0362075.1"/>
    <property type="molecule type" value="Transcribed_RNA"/>
</dbReference>
<gene>
    <name evidence="5" type="ORF">ALAG00032_LOCUS2816</name>
</gene>
<dbReference type="SUPFAM" id="SSF47762">
    <property type="entry name" value="PAH2 domain"/>
    <property type="match status" value="1"/>
</dbReference>
<keyword evidence="2 3" id="KW-0539">Nucleus</keyword>
<dbReference type="AlphaFoldDB" id="A0A7S3JQV6"/>
<evidence type="ECO:0000256" key="2">
    <source>
        <dbReference type="ARBA" id="ARBA00023242"/>
    </source>
</evidence>
<feature type="region of interest" description="Disordered" evidence="4">
    <location>
        <begin position="582"/>
        <end position="616"/>
    </location>
</feature>
<feature type="region of interest" description="Disordered" evidence="4">
    <location>
        <begin position="402"/>
        <end position="433"/>
    </location>
</feature>
<dbReference type="Gene3D" id="1.20.1160.11">
    <property type="entry name" value="Paired amphipathic helix"/>
    <property type="match status" value="1"/>
</dbReference>
<feature type="region of interest" description="Disordered" evidence="4">
    <location>
        <begin position="57"/>
        <end position="100"/>
    </location>
</feature>
<dbReference type="GO" id="GO:0005634">
    <property type="term" value="C:nucleus"/>
    <property type="evidence" value="ECO:0007669"/>
    <property type="project" value="UniProtKB-SubCell"/>
</dbReference>
<comment type="subcellular location">
    <subcellularLocation>
        <location evidence="1 3">Nucleus</location>
    </subcellularLocation>
</comment>
<feature type="compositionally biased region" description="Low complexity" evidence="4">
    <location>
        <begin position="802"/>
        <end position="815"/>
    </location>
</feature>
<sequence length="956" mass="107348">MEEKTMEMTYTFERERLPRRSKQDITLDEEKRACPICNKPIHIRYLERHCNRCFEQKFGDTGSGSLPHRESRSKSTRPSSSKKTTVKRKGPEVVSEKMNGRTSITKKTTVETVVEPDGEDGGFADDENNRVNVRSTKTRRSRSIFGKKRNNSGKVRKDVYMNEEHNFPEVPDIRSMAVPPKLRARVETFDSRIRNLPLNAIVVTNSRGNIDKKRSGQIQRAIEAEHPELPTITVRRQRLPTAETRRPLIMKVSVTEDGFHCRVPSMNELKQHSVVVDDDDDHEEEEYMKPDDDDEYIDKAERRRVSRYRPTPMQNAVATADSSIARTRPRRKDRVADIQALTLAVRDPPRRCAIPPPLLPFPAQSQKDDRPIQKIGPFGQTSRIGTKKPLVPVVFSSSSESEIEDGFKSSRTRQEQDRRPVSKSQKRSRSECLPTIRDAHDYVERMRTFHKIPSVTIATFVGLLKAYKNTQLSTNSVTRRVSSLLKDHPDLVLDFQKFLPVAMNGSSVTTTFAQIQGRSVHSGSSKRSLDRNVQHKRKSITNTHYPPTVDLSEIDDCVHLTNPTKPAREHNGSASVPVATAPKRAREHNGSASVPVATVPKPAREHNGSSSVHVARAPKRTSTAITNTDVLQKAHATFRQPAINSNFRDVTAKTNKLPLYPQHDSQQALASQNVPKSILSPSSLVTRRDMVPKFISSYPPSSVSSPPAENNTKLEITKIDGFDGVEPPGGVADIEWHSGENIDGLHEEEDDGINHAYWLDTNREDDENNSNNGFLDRGSSADYNLLSITKIVDDDDAPFLSTASESVSPVDSSSPQKFEEKKGKNESNDTAAHVGEALQNIGTLHMNVAVVRDFQRMSDISRKVQERFKDHPEIVEAFTKVVINAHAKVSPPDGPAQLSDVIATLVKMFEEIEEIFSGKANDLLDALIEAQPNRLLIKEARKKLGTNRREPKKKKN</sequence>